<dbReference type="InterPro" id="IPR039537">
    <property type="entry name" value="Retrotran_Ty1/copia-like"/>
</dbReference>
<dbReference type="Proteomes" id="UP000075243">
    <property type="component" value="Chromosome 9"/>
</dbReference>
<name>A0A151T1S2_CAJCA</name>
<dbReference type="Gene3D" id="3.30.420.10">
    <property type="entry name" value="Ribonuclease H-like superfamily/Ribonuclease H"/>
    <property type="match status" value="1"/>
</dbReference>
<evidence type="ECO:0000313" key="3">
    <source>
        <dbReference type="Proteomes" id="UP000075243"/>
    </source>
</evidence>
<dbReference type="PANTHER" id="PTHR42648:SF26">
    <property type="entry name" value="INTEGRASE CATALYTIC DOMAIN-CONTAINING PROTEIN"/>
    <property type="match status" value="1"/>
</dbReference>
<dbReference type="EMBL" id="CM003611">
    <property type="protein sequence ID" value="KYP61012.1"/>
    <property type="molecule type" value="Genomic_DNA"/>
</dbReference>
<dbReference type="InterPro" id="IPR001584">
    <property type="entry name" value="Integrase_cat-core"/>
</dbReference>
<keyword evidence="3" id="KW-1185">Reference proteome</keyword>
<dbReference type="Pfam" id="PF00665">
    <property type="entry name" value="rve"/>
    <property type="match status" value="1"/>
</dbReference>
<dbReference type="InterPro" id="IPR036397">
    <property type="entry name" value="RNaseH_sf"/>
</dbReference>
<dbReference type="GO" id="GO:0003676">
    <property type="term" value="F:nucleic acid binding"/>
    <property type="evidence" value="ECO:0007669"/>
    <property type="project" value="InterPro"/>
</dbReference>
<dbReference type="GO" id="GO:0015074">
    <property type="term" value="P:DNA integration"/>
    <property type="evidence" value="ECO:0007669"/>
    <property type="project" value="InterPro"/>
</dbReference>
<gene>
    <name evidence="2" type="ORF">KK1_023435</name>
</gene>
<sequence>MLSVSKFAKDNCVFFEFHANHCLVKSQETNEVLLQDIVGADGLYSFPNLKLQSPSALVSSLAQIPSQSAVSTSAVLDNFNFNKNSDVSSSSTMWHTRLGHPNSHVLKLVHTQCNLLSSNTQVTKFCSSCCVGKSRRLPSSASQTIYSAPLDLIFTNLWGPSHITSFSGYLYYVAFIDAFSKYTWIYPLKSKVETLSIFQQFKAMVELQFNTKIKSVQSDWGGEYRAFTSFLATNGIKHRVICPHTHHQNGVVERKHRHIVEIGLTLLHHASLPLKFWDFSFTTDVYLINRLPSDALNFNVPFTTLFNKSPDYKFLRTFGCVCFPFLRPYASHKLNFRSQE</sequence>
<evidence type="ECO:0000313" key="2">
    <source>
        <dbReference type="EMBL" id="KYP61012.1"/>
    </source>
</evidence>
<protein>
    <submittedName>
        <fullName evidence="2">Retrovirus-related Pol polyprotein from transposon TNT 1-94</fullName>
    </submittedName>
</protein>
<organism evidence="2 3">
    <name type="scientific">Cajanus cajan</name>
    <name type="common">Pigeon pea</name>
    <name type="synonym">Cajanus indicus</name>
    <dbReference type="NCBI Taxonomy" id="3821"/>
    <lineage>
        <taxon>Eukaryota</taxon>
        <taxon>Viridiplantae</taxon>
        <taxon>Streptophyta</taxon>
        <taxon>Embryophyta</taxon>
        <taxon>Tracheophyta</taxon>
        <taxon>Spermatophyta</taxon>
        <taxon>Magnoliopsida</taxon>
        <taxon>eudicotyledons</taxon>
        <taxon>Gunneridae</taxon>
        <taxon>Pentapetalae</taxon>
        <taxon>rosids</taxon>
        <taxon>fabids</taxon>
        <taxon>Fabales</taxon>
        <taxon>Fabaceae</taxon>
        <taxon>Papilionoideae</taxon>
        <taxon>50 kb inversion clade</taxon>
        <taxon>NPAAA clade</taxon>
        <taxon>indigoferoid/millettioid clade</taxon>
        <taxon>Phaseoleae</taxon>
        <taxon>Cajanus</taxon>
    </lineage>
</organism>
<reference evidence="2 3" key="1">
    <citation type="journal article" date="2012" name="Nat. Biotechnol.">
        <title>Draft genome sequence of pigeonpea (Cajanus cajan), an orphan legume crop of resource-poor farmers.</title>
        <authorList>
            <person name="Varshney R.K."/>
            <person name="Chen W."/>
            <person name="Li Y."/>
            <person name="Bharti A.K."/>
            <person name="Saxena R.K."/>
            <person name="Schlueter J.A."/>
            <person name="Donoghue M.T."/>
            <person name="Azam S."/>
            <person name="Fan G."/>
            <person name="Whaley A.M."/>
            <person name="Farmer A.D."/>
            <person name="Sheridan J."/>
            <person name="Iwata A."/>
            <person name="Tuteja R."/>
            <person name="Penmetsa R.V."/>
            <person name="Wu W."/>
            <person name="Upadhyaya H.D."/>
            <person name="Yang S.P."/>
            <person name="Shah T."/>
            <person name="Saxena K.B."/>
            <person name="Michael T."/>
            <person name="McCombie W.R."/>
            <person name="Yang B."/>
            <person name="Zhang G."/>
            <person name="Yang H."/>
            <person name="Wang J."/>
            <person name="Spillane C."/>
            <person name="Cook D.R."/>
            <person name="May G.D."/>
            <person name="Xu X."/>
            <person name="Jackson S.A."/>
        </authorList>
    </citation>
    <scope>NUCLEOTIDE SEQUENCE [LARGE SCALE GENOMIC DNA]</scope>
    <source>
        <strain evidence="3">cv. Asha</strain>
    </source>
</reference>
<dbReference type="SUPFAM" id="SSF53098">
    <property type="entry name" value="Ribonuclease H-like"/>
    <property type="match status" value="1"/>
</dbReference>
<accession>A0A151T1S2</accession>
<dbReference type="PANTHER" id="PTHR42648">
    <property type="entry name" value="TRANSPOSASE, PUTATIVE-RELATED"/>
    <property type="match status" value="1"/>
</dbReference>
<dbReference type="InterPro" id="IPR012337">
    <property type="entry name" value="RNaseH-like_sf"/>
</dbReference>
<evidence type="ECO:0000259" key="1">
    <source>
        <dbReference type="PROSITE" id="PS50994"/>
    </source>
</evidence>
<dbReference type="PROSITE" id="PS50994">
    <property type="entry name" value="INTEGRASE"/>
    <property type="match status" value="1"/>
</dbReference>
<feature type="domain" description="Integrase catalytic" evidence="1">
    <location>
        <begin position="145"/>
        <end position="309"/>
    </location>
</feature>
<dbReference type="Pfam" id="PF13976">
    <property type="entry name" value="gag_pre-integrs"/>
    <property type="match status" value="1"/>
</dbReference>
<dbReference type="InterPro" id="IPR025724">
    <property type="entry name" value="GAG-pre-integrase_dom"/>
</dbReference>
<dbReference type="Gramene" id="C.cajan_22763.t">
    <property type="protein sequence ID" value="C.cajan_22763.t.cds1"/>
    <property type="gene ID" value="C.cajan_22763"/>
</dbReference>
<dbReference type="AlphaFoldDB" id="A0A151T1S2"/>
<proteinExistence type="predicted"/>